<dbReference type="InterPro" id="IPR036543">
    <property type="entry name" value="Guanylate-bd_C_sf"/>
</dbReference>
<dbReference type="GO" id="GO:0005525">
    <property type="term" value="F:GTP binding"/>
    <property type="evidence" value="ECO:0007669"/>
    <property type="project" value="InterPro"/>
</dbReference>
<dbReference type="Gene3D" id="3.40.50.300">
    <property type="entry name" value="P-loop containing nucleotide triphosphate hydrolases"/>
    <property type="match status" value="1"/>
</dbReference>
<sequence length="702" mass="79149">MRLQLIRVVDGLLSHLELNEQAIDYLRDKYDPLTVFSFIAPQGSGKGAFIQELIRACQPDREKDEETPEDAGLWMYMEETEYEHAKHVVYLDVHGYGSNKHIDAKLFAITSLLCSVVVNISVGAITEDTFKQMGFFENAVEILGEQATGKLPPLQWLVRDLPTKEVKAIVGTVADPSADIDQLYLQAVLNPTSSPFSHLLPWQILTNFFPKRTCSILPMSTSPAYEKKAQRLGKLLVEKSHTTTIHGVPLTGSIMAAVLELLIEEQSSLLEVLDREWSNIVQSAILDVIELAVNQYKAHVNNKLPKTHEDTTSEISLPCDVQVLKDLHSEASMSVGPILARAVSMGENNVELAKNMFEKLSKQHLDIWLDRNDLISKSICLNILQRLHTEVEESINAKLYRPGDDPLLFSDFKNIFRFYSIQVQQMIARYATEATGPHKMAQLAAFYSTLLPKYILYLTELGEHAMESEIASSTLVLDRSKGALQQALDAKDTAMESIKTTQQQVQQGLLVNARLEKKLREVVDDAIEGVSELFDEAKAQGETLEREAFVNVERTAERVLEVTQKTRSDDDELLEGYLIKQGGGGVFGRKNWKQRYFVLHRSLLSYAKTKDDYERGKILKELSIVGCDVRESTDAGEGFEIWPPLGGQGTVYDYRQGIFASESSTARRKVDSDSDRKFYLRASTVEIKEQWVERLRQAAHHH</sequence>
<keyword evidence="5" id="KW-1185">Reference proteome</keyword>
<dbReference type="InterPro" id="IPR011993">
    <property type="entry name" value="PH-like_dom_sf"/>
</dbReference>
<protein>
    <recommendedName>
        <fullName evidence="3">PH domain-containing protein</fullName>
    </recommendedName>
</protein>
<dbReference type="SUPFAM" id="SSF52540">
    <property type="entry name" value="P-loop containing nucleoside triphosphate hydrolases"/>
    <property type="match status" value="1"/>
</dbReference>
<reference evidence="4 5" key="1">
    <citation type="journal article" date="2014" name="Genome Biol. Evol.">
        <title>The secreted proteins of Achlya hypogyna and Thraustotheca clavata identify the ancestral oomycete secretome and reveal gene acquisitions by horizontal gene transfer.</title>
        <authorList>
            <person name="Misner I."/>
            <person name="Blouin N."/>
            <person name="Leonard G."/>
            <person name="Richards T.A."/>
            <person name="Lane C.E."/>
        </authorList>
    </citation>
    <scope>NUCLEOTIDE SEQUENCE [LARGE SCALE GENOMIC DNA]</scope>
    <source>
        <strain evidence="4 5">ATCC 34112</strain>
    </source>
</reference>
<comment type="caution">
    <text evidence="4">The sequence shown here is derived from an EMBL/GenBank/DDBJ whole genome shotgun (WGS) entry which is preliminary data.</text>
</comment>
<dbReference type="InterPro" id="IPR001849">
    <property type="entry name" value="PH_domain"/>
</dbReference>
<gene>
    <name evidence="4" type="ORF">THRCLA_11458</name>
</gene>
<dbReference type="Pfam" id="PF02263">
    <property type="entry name" value="GBP"/>
    <property type="match status" value="1"/>
</dbReference>
<dbReference type="PANTHER" id="PTHR10751">
    <property type="entry name" value="GUANYLATE BINDING PROTEIN"/>
    <property type="match status" value="1"/>
</dbReference>
<name>A0A1V9Y7M1_9STRA</name>
<dbReference type="InterPro" id="IPR027417">
    <property type="entry name" value="P-loop_NTPase"/>
</dbReference>
<keyword evidence="2" id="KW-0175">Coiled coil</keyword>
<dbReference type="AlphaFoldDB" id="A0A1V9Y7M1"/>
<organism evidence="4 5">
    <name type="scientific">Thraustotheca clavata</name>
    <dbReference type="NCBI Taxonomy" id="74557"/>
    <lineage>
        <taxon>Eukaryota</taxon>
        <taxon>Sar</taxon>
        <taxon>Stramenopiles</taxon>
        <taxon>Oomycota</taxon>
        <taxon>Saprolegniomycetes</taxon>
        <taxon>Saprolegniales</taxon>
        <taxon>Achlyaceae</taxon>
        <taxon>Thraustotheca</taxon>
    </lineage>
</organism>
<dbReference type="SUPFAM" id="SSF48340">
    <property type="entry name" value="Interferon-induced guanylate-binding protein 1 (GBP1), C-terminal domain"/>
    <property type="match status" value="1"/>
</dbReference>
<keyword evidence="1" id="KW-0378">Hydrolase</keyword>
<dbReference type="OrthoDB" id="48057at2759"/>
<evidence type="ECO:0000259" key="3">
    <source>
        <dbReference type="PROSITE" id="PS50003"/>
    </source>
</evidence>
<dbReference type="PROSITE" id="PS50003">
    <property type="entry name" value="PH_DOMAIN"/>
    <property type="match status" value="1"/>
</dbReference>
<accession>A0A1V9Y7M1</accession>
<evidence type="ECO:0000256" key="2">
    <source>
        <dbReference type="SAM" id="Coils"/>
    </source>
</evidence>
<evidence type="ECO:0000256" key="1">
    <source>
        <dbReference type="ARBA" id="ARBA00022801"/>
    </source>
</evidence>
<dbReference type="SMART" id="SM00233">
    <property type="entry name" value="PH"/>
    <property type="match status" value="1"/>
</dbReference>
<feature type="coiled-coil region" evidence="2">
    <location>
        <begin position="484"/>
        <end position="547"/>
    </location>
</feature>
<dbReference type="Proteomes" id="UP000243217">
    <property type="component" value="Unassembled WGS sequence"/>
</dbReference>
<dbReference type="GO" id="GO:0003924">
    <property type="term" value="F:GTPase activity"/>
    <property type="evidence" value="ECO:0007669"/>
    <property type="project" value="InterPro"/>
</dbReference>
<dbReference type="EMBL" id="JNBS01004911">
    <property type="protein sequence ID" value="OQR81730.1"/>
    <property type="molecule type" value="Genomic_DNA"/>
</dbReference>
<dbReference type="InterPro" id="IPR003191">
    <property type="entry name" value="Guanylate-bd/ATL_C"/>
</dbReference>
<evidence type="ECO:0000313" key="4">
    <source>
        <dbReference type="EMBL" id="OQR81730.1"/>
    </source>
</evidence>
<dbReference type="Pfam" id="PF00169">
    <property type="entry name" value="PH"/>
    <property type="match status" value="1"/>
</dbReference>
<feature type="domain" description="PH" evidence="3">
    <location>
        <begin position="571"/>
        <end position="700"/>
    </location>
</feature>
<dbReference type="SUPFAM" id="SSF50729">
    <property type="entry name" value="PH domain-like"/>
    <property type="match status" value="1"/>
</dbReference>
<evidence type="ECO:0000313" key="5">
    <source>
        <dbReference type="Proteomes" id="UP000243217"/>
    </source>
</evidence>
<dbReference type="Pfam" id="PF02841">
    <property type="entry name" value="GBP_C"/>
    <property type="match status" value="1"/>
</dbReference>
<dbReference type="InterPro" id="IPR015894">
    <property type="entry name" value="Guanylate-bd_N"/>
</dbReference>
<dbReference type="Gene3D" id="1.20.1000.10">
    <property type="entry name" value="Guanylate-binding protein, C-terminal domain"/>
    <property type="match status" value="1"/>
</dbReference>
<dbReference type="Gene3D" id="2.30.29.30">
    <property type="entry name" value="Pleckstrin-homology domain (PH domain)/Phosphotyrosine-binding domain (PTB)"/>
    <property type="match status" value="1"/>
</dbReference>
<proteinExistence type="predicted"/>